<dbReference type="Proteomes" id="UP000029120">
    <property type="component" value="Chromosome 2"/>
</dbReference>
<dbReference type="eggNOG" id="ENOG502QSJM">
    <property type="taxonomic scope" value="Eukaryota"/>
</dbReference>
<dbReference type="PANTHER" id="PTHR21576">
    <property type="entry name" value="UNCHARACTERIZED NODULIN-LIKE PROTEIN"/>
    <property type="match status" value="1"/>
</dbReference>
<keyword evidence="3 6" id="KW-1133">Transmembrane helix</keyword>
<organism evidence="9 10">
    <name type="scientific">Arabis alpina</name>
    <name type="common">Alpine rock-cress</name>
    <dbReference type="NCBI Taxonomy" id="50452"/>
    <lineage>
        <taxon>Eukaryota</taxon>
        <taxon>Viridiplantae</taxon>
        <taxon>Streptophyta</taxon>
        <taxon>Embryophyta</taxon>
        <taxon>Tracheophyta</taxon>
        <taxon>Spermatophyta</taxon>
        <taxon>Magnoliopsida</taxon>
        <taxon>eudicotyledons</taxon>
        <taxon>Gunneridae</taxon>
        <taxon>Pentapetalae</taxon>
        <taxon>rosids</taxon>
        <taxon>malvids</taxon>
        <taxon>Brassicales</taxon>
        <taxon>Brassicaceae</taxon>
        <taxon>Arabideae</taxon>
        <taxon>Arabis</taxon>
    </lineage>
</organism>
<dbReference type="EMBL" id="CM002870">
    <property type="protein sequence ID" value="KFK42463.1"/>
    <property type="molecule type" value="Genomic_DNA"/>
</dbReference>
<name>A0A087HK11_ARAAL</name>
<evidence type="ECO:0000313" key="9">
    <source>
        <dbReference type="EMBL" id="KFK42463.1"/>
    </source>
</evidence>
<dbReference type="AlphaFoldDB" id="A0A087HK11"/>
<feature type="transmembrane region" description="Helical" evidence="6">
    <location>
        <begin position="474"/>
        <end position="497"/>
    </location>
</feature>
<keyword evidence="10" id="KW-1185">Reference proteome</keyword>
<feature type="transmembrane region" description="Helical" evidence="6">
    <location>
        <begin position="440"/>
        <end position="462"/>
    </location>
</feature>
<sequence>MTKLTEKSGTRPPWIGLAAAAWVQMSAGNGSTFPLYSAALKSVLGFKQQQVTILGVACDLGENMGIISGYASNKLPPWTMLLIGASSCFLGYGVLWLSISETVHGLPFWLLFIALVIATNSSSWFGTAALVTNMRNFPMTRGTVSGLLKGYIGISGAAYTVLFSLLLHHSASNLLLFLTVGIPVLCLAVMYFVRPCIPATGVDMSEPMYFAFLLATSILFAGYLVVVTVLSEVYALPSILRYGFVAVMVLLLLSPLAIPVKMTLFRSDGKSSLPGSSDNLAKAEGEATQEEPLLTPSTSASNLGSLFDDDVSDMEILLAEGEGAVKKKRKPRRGEDFKFGQVFVKADFWLLWFSYFLGMGSGITVSNNLAQIGFAFGIKDTTILLCIFSFFNFIGRLTSGAISEHFVKSRTLPRTIWMAAAQLLMVFTFLLFALAIDHTIYIATALIAIGMGFQFLSVSTISELFGLRHFGINFNFILLGNPIGATIFSSLLAAYIYDKEADKQGNMTCVGPECFRVTFLVLAGVCGFGTLLTVILTMRIRPVYQALYASGSFRLQPQSTGH</sequence>
<keyword evidence="4 6" id="KW-0472">Membrane</keyword>
<dbReference type="Pfam" id="PF06813">
    <property type="entry name" value="Nodulin-like"/>
    <property type="match status" value="1"/>
</dbReference>
<dbReference type="SUPFAM" id="SSF103473">
    <property type="entry name" value="MFS general substrate transporter"/>
    <property type="match status" value="2"/>
</dbReference>
<feature type="domain" description="Nodulin-like" evidence="7">
    <location>
        <begin position="13"/>
        <end position="260"/>
    </location>
</feature>
<dbReference type="Pfam" id="PF23262">
    <property type="entry name" value="NFD4_C"/>
    <property type="match status" value="1"/>
</dbReference>
<feature type="transmembrane region" description="Helical" evidence="6">
    <location>
        <begin position="209"/>
        <end position="230"/>
    </location>
</feature>
<feature type="transmembrane region" description="Helical" evidence="6">
    <location>
        <begin position="517"/>
        <end position="538"/>
    </location>
</feature>
<dbReference type="InterPro" id="IPR010658">
    <property type="entry name" value="Nodulin-like"/>
</dbReference>
<dbReference type="GO" id="GO:0016020">
    <property type="term" value="C:membrane"/>
    <property type="evidence" value="ECO:0007669"/>
    <property type="project" value="UniProtKB-SubCell"/>
</dbReference>
<feature type="transmembrane region" description="Helical" evidence="6">
    <location>
        <begin position="415"/>
        <end position="434"/>
    </location>
</feature>
<dbReference type="OrthoDB" id="410267at2759"/>
<dbReference type="Gene3D" id="1.20.1250.20">
    <property type="entry name" value="MFS general substrate transporter like domains"/>
    <property type="match status" value="2"/>
</dbReference>
<feature type="transmembrane region" description="Helical" evidence="6">
    <location>
        <begin position="369"/>
        <end position="394"/>
    </location>
</feature>
<evidence type="ECO:0000313" key="10">
    <source>
        <dbReference type="Proteomes" id="UP000029120"/>
    </source>
</evidence>
<feature type="region of interest" description="Disordered" evidence="5">
    <location>
        <begin position="269"/>
        <end position="301"/>
    </location>
</feature>
<feature type="transmembrane region" description="Helical" evidence="6">
    <location>
        <begin position="109"/>
        <end position="131"/>
    </location>
</feature>
<dbReference type="OMA" id="MSIFEVW"/>
<feature type="transmembrane region" description="Helical" evidence="6">
    <location>
        <begin position="174"/>
        <end position="197"/>
    </location>
</feature>
<dbReference type="CDD" id="cd17354">
    <property type="entry name" value="MFS_Mch1p_like"/>
    <property type="match status" value="1"/>
</dbReference>
<gene>
    <name evidence="9" type="ordered locus">AALP_Aa2g260200</name>
</gene>
<feature type="transmembrane region" description="Helical" evidence="6">
    <location>
        <begin position="78"/>
        <end position="97"/>
    </location>
</feature>
<dbReference type="Gramene" id="KFK42463">
    <property type="protein sequence ID" value="KFK42463"/>
    <property type="gene ID" value="AALP_AA2G260200"/>
</dbReference>
<dbReference type="InterPro" id="IPR056555">
    <property type="entry name" value="NFD4_C"/>
</dbReference>
<proteinExistence type="predicted"/>
<feature type="transmembrane region" description="Helical" evidence="6">
    <location>
        <begin position="151"/>
        <end position="168"/>
    </location>
</feature>
<evidence type="ECO:0000259" key="8">
    <source>
        <dbReference type="Pfam" id="PF23262"/>
    </source>
</evidence>
<feature type="domain" description="NFD4 C-terminal" evidence="8">
    <location>
        <begin position="344"/>
        <end position="544"/>
    </location>
</feature>
<feature type="transmembrane region" description="Helical" evidence="6">
    <location>
        <begin position="242"/>
        <end position="260"/>
    </location>
</feature>
<protein>
    <submittedName>
        <fullName evidence="9">Uncharacterized protein</fullName>
    </submittedName>
</protein>
<dbReference type="PANTHER" id="PTHR21576:SF97">
    <property type="entry name" value="MAJOR FACILITATOR SUPERFAMILY PROTEIN"/>
    <property type="match status" value="1"/>
</dbReference>
<accession>A0A087HK11</accession>
<evidence type="ECO:0000256" key="6">
    <source>
        <dbReference type="SAM" id="Phobius"/>
    </source>
</evidence>
<keyword evidence="2 6" id="KW-0812">Transmembrane</keyword>
<reference evidence="10" key="1">
    <citation type="journal article" date="2015" name="Nat. Plants">
        <title>Genome expansion of Arabis alpina linked with retrotransposition and reduced symmetric DNA methylation.</title>
        <authorList>
            <person name="Willing E.M."/>
            <person name="Rawat V."/>
            <person name="Mandakova T."/>
            <person name="Maumus F."/>
            <person name="James G.V."/>
            <person name="Nordstroem K.J."/>
            <person name="Becker C."/>
            <person name="Warthmann N."/>
            <person name="Chica C."/>
            <person name="Szarzynska B."/>
            <person name="Zytnicki M."/>
            <person name="Albani M.C."/>
            <person name="Kiefer C."/>
            <person name="Bergonzi S."/>
            <person name="Castaings L."/>
            <person name="Mateos J.L."/>
            <person name="Berns M.C."/>
            <person name="Bujdoso N."/>
            <person name="Piofczyk T."/>
            <person name="de Lorenzo L."/>
            <person name="Barrero-Sicilia C."/>
            <person name="Mateos I."/>
            <person name="Piednoel M."/>
            <person name="Hagmann J."/>
            <person name="Chen-Min-Tao R."/>
            <person name="Iglesias-Fernandez R."/>
            <person name="Schuster S.C."/>
            <person name="Alonso-Blanco C."/>
            <person name="Roudier F."/>
            <person name="Carbonero P."/>
            <person name="Paz-Ares J."/>
            <person name="Davis S.J."/>
            <person name="Pecinka A."/>
            <person name="Quesneville H."/>
            <person name="Colot V."/>
            <person name="Lysak M.A."/>
            <person name="Weigel D."/>
            <person name="Coupland G."/>
            <person name="Schneeberger K."/>
        </authorList>
    </citation>
    <scope>NUCLEOTIDE SEQUENCE [LARGE SCALE GENOMIC DNA]</scope>
    <source>
        <strain evidence="10">cv. Pajares</strain>
    </source>
</reference>
<evidence type="ECO:0000256" key="2">
    <source>
        <dbReference type="ARBA" id="ARBA00022692"/>
    </source>
</evidence>
<evidence type="ECO:0000256" key="4">
    <source>
        <dbReference type="ARBA" id="ARBA00023136"/>
    </source>
</evidence>
<evidence type="ECO:0000259" key="7">
    <source>
        <dbReference type="Pfam" id="PF06813"/>
    </source>
</evidence>
<evidence type="ECO:0000256" key="1">
    <source>
        <dbReference type="ARBA" id="ARBA00004141"/>
    </source>
</evidence>
<dbReference type="InterPro" id="IPR036259">
    <property type="entry name" value="MFS_trans_sf"/>
</dbReference>
<evidence type="ECO:0000256" key="3">
    <source>
        <dbReference type="ARBA" id="ARBA00022989"/>
    </source>
</evidence>
<comment type="subcellular location">
    <subcellularLocation>
        <location evidence="1">Membrane</location>
        <topology evidence="1">Multi-pass membrane protein</topology>
    </subcellularLocation>
</comment>
<evidence type="ECO:0000256" key="5">
    <source>
        <dbReference type="SAM" id="MobiDB-lite"/>
    </source>
</evidence>